<evidence type="ECO:0000259" key="7">
    <source>
        <dbReference type="PROSITE" id="PS51918"/>
    </source>
</evidence>
<protein>
    <submittedName>
        <fullName evidence="8">TIGR04053 family radical SAM/SPASM domain-containing protein</fullName>
    </submittedName>
</protein>
<evidence type="ECO:0000256" key="1">
    <source>
        <dbReference type="ARBA" id="ARBA00001966"/>
    </source>
</evidence>
<proteinExistence type="predicted"/>
<dbReference type="EMBL" id="JBIACJ010000003">
    <property type="protein sequence ID" value="MFE8696340.1"/>
    <property type="molecule type" value="Genomic_DNA"/>
</dbReference>
<dbReference type="SFLD" id="SFLDS00029">
    <property type="entry name" value="Radical_SAM"/>
    <property type="match status" value="1"/>
</dbReference>
<dbReference type="InterPro" id="IPR023885">
    <property type="entry name" value="4Fe4S-binding_SPASM_dom"/>
</dbReference>
<evidence type="ECO:0000256" key="2">
    <source>
        <dbReference type="ARBA" id="ARBA00022485"/>
    </source>
</evidence>
<keyword evidence="9" id="KW-1185">Reference proteome</keyword>
<dbReference type="PANTHER" id="PTHR11228">
    <property type="entry name" value="RADICAL SAM DOMAIN PROTEIN"/>
    <property type="match status" value="1"/>
</dbReference>
<accession>A0ABW6JWR9</accession>
<keyword evidence="4" id="KW-0479">Metal-binding</keyword>
<dbReference type="CDD" id="cd01335">
    <property type="entry name" value="Radical_SAM"/>
    <property type="match status" value="1"/>
</dbReference>
<comment type="cofactor">
    <cofactor evidence="1">
        <name>[4Fe-4S] cluster</name>
        <dbReference type="ChEBI" id="CHEBI:49883"/>
    </cofactor>
</comment>
<dbReference type="SUPFAM" id="SSF102114">
    <property type="entry name" value="Radical SAM enzymes"/>
    <property type="match status" value="1"/>
</dbReference>
<evidence type="ECO:0000256" key="5">
    <source>
        <dbReference type="ARBA" id="ARBA00023004"/>
    </source>
</evidence>
<name>A0ABW6JWR9_9BACI</name>
<evidence type="ECO:0000313" key="9">
    <source>
        <dbReference type="Proteomes" id="UP001601058"/>
    </source>
</evidence>
<dbReference type="RefSeq" id="WP_389218089.1">
    <property type="nucleotide sequence ID" value="NZ_JBIACJ010000003.1"/>
</dbReference>
<evidence type="ECO:0000313" key="8">
    <source>
        <dbReference type="EMBL" id="MFE8696340.1"/>
    </source>
</evidence>
<dbReference type="PANTHER" id="PTHR11228:SF34">
    <property type="entry name" value="TUNGSTEN-CONTAINING ALDEHYDE FERREDOXIN OXIDOREDUCTASE COFACTOR MODIFYING PROTEIN"/>
    <property type="match status" value="1"/>
</dbReference>
<dbReference type="CDD" id="cd21123">
    <property type="entry name" value="SPASM_MftC-like"/>
    <property type="match status" value="1"/>
</dbReference>
<dbReference type="InterPro" id="IPR058240">
    <property type="entry name" value="rSAM_sf"/>
</dbReference>
<organism evidence="8 9">
    <name type="scientific">Cytobacillus mangrovibacter</name>
    <dbReference type="NCBI Taxonomy" id="3299024"/>
    <lineage>
        <taxon>Bacteria</taxon>
        <taxon>Bacillati</taxon>
        <taxon>Bacillota</taxon>
        <taxon>Bacilli</taxon>
        <taxon>Bacillales</taxon>
        <taxon>Bacillaceae</taxon>
        <taxon>Cytobacillus</taxon>
    </lineage>
</organism>
<dbReference type="SFLD" id="SFLDG01386">
    <property type="entry name" value="main_SPASM_domain-containing"/>
    <property type="match status" value="1"/>
</dbReference>
<dbReference type="Proteomes" id="UP001601058">
    <property type="component" value="Unassembled WGS sequence"/>
</dbReference>
<feature type="domain" description="Radical SAM core" evidence="7">
    <location>
        <begin position="8"/>
        <end position="218"/>
    </location>
</feature>
<gene>
    <name evidence="8" type="ORF">ACFYKT_08225</name>
</gene>
<dbReference type="InterPro" id="IPR017200">
    <property type="entry name" value="PqqE-like"/>
</dbReference>
<dbReference type="InterPro" id="IPR013785">
    <property type="entry name" value="Aldolase_TIM"/>
</dbReference>
<evidence type="ECO:0000256" key="4">
    <source>
        <dbReference type="ARBA" id="ARBA00022723"/>
    </source>
</evidence>
<dbReference type="NCBIfam" id="TIGR04053">
    <property type="entry name" value="TIGR04053 family radical SAM/SPASM domain-containing protein"/>
    <property type="match status" value="1"/>
</dbReference>
<dbReference type="PIRSF" id="PIRSF037420">
    <property type="entry name" value="PQQ_syn_pqqE"/>
    <property type="match status" value="1"/>
</dbReference>
<keyword evidence="3" id="KW-0949">S-adenosyl-L-methionine</keyword>
<evidence type="ECO:0000256" key="6">
    <source>
        <dbReference type="ARBA" id="ARBA00023014"/>
    </source>
</evidence>
<evidence type="ECO:0000256" key="3">
    <source>
        <dbReference type="ARBA" id="ARBA00022691"/>
    </source>
</evidence>
<comment type="caution">
    <text evidence="8">The sequence shown here is derived from an EMBL/GenBank/DDBJ whole genome shotgun (WGS) entry which is preliminary data.</text>
</comment>
<reference evidence="8 9" key="1">
    <citation type="submission" date="2024-08" db="EMBL/GenBank/DDBJ databases">
        <title>Two novel Cytobacillus novel species.</title>
        <authorList>
            <person name="Liu G."/>
        </authorList>
    </citation>
    <scope>NUCLEOTIDE SEQUENCE [LARGE SCALE GENOMIC DNA]</scope>
    <source>
        <strain evidence="8 9">FJAT-53684</strain>
    </source>
</reference>
<dbReference type="SFLD" id="SFLDG01067">
    <property type="entry name" value="SPASM/twitch_domain_containing"/>
    <property type="match status" value="1"/>
</dbReference>
<dbReference type="Pfam" id="PF13186">
    <property type="entry name" value="SPASM"/>
    <property type="match status" value="1"/>
</dbReference>
<dbReference type="Gene3D" id="3.20.20.70">
    <property type="entry name" value="Aldolase class I"/>
    <property type="match status" value="1"/>
</dbReference>
<dbReference type="InterPro" id="IPR050377">
    <property type="entry name" value="Radical_SAM_PqqE_MftC-like"/>
</dbReference>
<keyword evidence="5" id="KW-0408">Iron</keyword>
<keyword evidence="2" id="KW-0004">4Fe-4S</keyword>
<dbReference type="PROSITE" id="PS51918">
    <property type="entry name" value="RADICAL_SAM"/>
    <property type="match status" value="1"/>
</dbReference>
<dbReference type="Pfam" id="PF04055">
    <property type="entry name" value="Radical_SAM"/>
    <property type="match status" value="1"/>
</dbReference>
<dbReference type="InterPro" id="IPR007197">
    <property type="entry name" value="rSAM"/>
</dbReference>
<sequence>MAFNRDFNSDPFIVIWELTRACQLKCLHCRAEAQYRRDHRELTFEEGKTLIDQIYEMNNPMLVFTGGDPLMREDVFDIAEYAVKKGVRVSMTPSATPNVTKEAIEKAKAVGLSRWAFSLDGPNAKIHDHFRGTDGSFDLTMERIKYLHELEIPIQINTVISRYNIEYLDEMAKLVEELDCVLWSVFFLVPTGRGQESDMISPVEHEKVFIWLYDLSKRVKFDIKTTAAQHYRRVVIQQKMREAKDQIDEIQYLDALTQQGLTGSIDGLGRAPKGVNDGNGFVFISHIGDVYPSGLLPVKAGNVREQSIGEIYRDSPIFKDLRNPDKYKGKCGVCEFRYVCGGSRSRAYAMTGDYMESEPFCVYIPKALRKKEAANK</sequence>
<keyword evidence="6" id="KW-0411">Iron-sulfur</keyword>